<feature type="domain" description="Mannosylglycerate hydrolase MGH1-like glycoside hydrolase" evidence="1">
    <location>
        <begin position="426"/>
        <end position="532"/>
    </location>
</feature>
<dbReference type="PANTHER" id="PTHR10412:SF10">
    <property type="entry name" value="GLYCOSYL HYDROLASE FAMILY 63 C-TERMINAL DOMAIN-CONTAINING PROTEIN"/>
    <property type="match status" value="1"/>
</dbReference>
<name>A0AA49GKW2_9BACT</name>
<proteinExistence type="predicted"/>
<gene>
    <name evidence="2" type="ORF">K4G66_30790</name>
</gene>
<dbReference type="InterPro" id="IPR012341">
    <property type="entry name" value="6hp_glycosidase-like_sf"/>
</dbReference>
<dbReference type="Gene3D" id="1.50.10.10">
    <property type="match status" value="2"/>
</dbReference>
<accession>A0AA49GKW2</accession>
<dbReference type="InterPro" id="IPR008928">
    <property type="entry name" value="6-hairpin_glycosidase_sf"/>
</dbReference>
<evidence type="ECO:0000259" key="1">
    <source>
        <dbReference type="Pfam" id="PF22422"/>
    </source>
</evidence>
<sequence length="882" mass="102570">MSTESSEQNPELDRIRHLTDKNEGWKRFGPYLSERQWGTVREDYSAYGDAWGFISHDMSRSYAYRWGEDGIGGFSDNKQIICLALAFWNGKDPILKERLFGLSNPEGNHGEDVKELYHYLDSTPTHSYMKMLYKYPQRAFPYRQLAEKNRSRSRLEPEYELLDTGVFDDNAYFDIYIEYAKASADDILLKVTAWNRGKKKAPLHILPTCWFRNTWSWGYDDYKPNLRIGAHKSPTSSILVEYRNQPDYHIYYDGEPELLFCENETNRDRLYQQPSTTPYSKDAIHRYVVKGETGAVNPDETGTKAALHYQTVIPAGESHSVRIRLSRHQPKPNTFDAMIKQRKEEADIYYNHLQNGVADEDHRAIQRQAYAGMLWSKQFYYYDVDKWLKGDPATPDVPQGHKEGRNSSWKHLVNRNILSMPDKWEYPWYAAWDLAFHCVPLARLDPGFAKRQLLLMLREYYMHPNGQIPAYEWNFSDVNPPVHAWGAWQVYSIDKAMKGKGDLSFLAKVFHKLLMNFTWWVNQKDSVGNNLFEGGFLGLDNIGVFDRSHNIPEGGYLEQADATAWMAMYCLNMLRISLEIAQTRPYYQEMASKFFEHFLAIASAMFNIGKENVDLWDDIDQFYYDVVHPPGQPGHVLQVRSIVGIIPLFATEVLNPELLKKLPDFTRRLQWVLKNRPEQGSLISRWYEPGKGETRMLSLVRVHRLKCILRRMLSEQEFLSPYGVRALSKYHADHPFDYDINGHTYSVSYLPGESDSSMFGGNSNWRGPIWFPINFMIIESLQKFHQYYGNTLRVEFPTGSGQFYTLDKIAEKLSERLIAIFTQQPDGNRAYTDGHPKFKDPHFQKNLLFYEYFHGDSGKGLGASHQTGWTGLVSELIHLLHS</sequence>
<dbReference type="EMBL" id="CP120682">
    <property type="protein sequence ID" value="WKN36755.1"/>
    <property type="molecule type" value="Genomic_DNA"/>
</dbReference>
<dbReference type="AlphaFoldDB" id="A0AA49GKW2"/>
<reference evidence="2" key="2">
    <citation type="journal article" date="2024" name="Antonie Van Leeuwenhoek">
        <title>Roseihalotalea indica gen. nov., sp. nov., a halophilic Bacteroidetes from mesopelagic Southwest Indian Ocean with higher carbohydrate metabolic potential.</title>
        <authorList>
            <person name="Chen B."/>
            <person name="Zhang M."/>
            <person name="Lin D."/>
            <person name="Ye J."/>
            <person name="Tang K."/>
        </authorList>
    </citation>
    <scope>NUCLEOTIDE SEQUENCE</scope>
    <source>
        <strain evidence="2">TK19036</strain>
    </source>
</reference>
<reference evidence="2" key="1">
    <citation type="journal article" date="2023" name="Comput. Struct. Biotechnol. J.">
        <title>Discovery of a novel marine Bacteroidetes with a rich repertoire of carbohydrate-active enzymes.</title>
        <authorList>
            <person name="Chen B."/>
            <person name="Liu G."/>
            <person name="Chen Q."/>
            <person name="Wang H."/>
            <person name="Liu L."/>
            <person name="Tang K."/>
        </authorList>
    </citation>
    <scope>NUCLEOTIDE SEQUENCE</scope>
    <source>
        <strain evidence="2">TK19036</strain>
    </source>
</reference>
<dbReference type="PANTHER" id="PTHR10412">
    <property type="entry name" value="MANNOSYL-OLIGOSACCHARIDE GLUCOSIDASE"/>
    <property type="match status" value="1"/>
</dbReference>
<dbReference type="GO" id="GO:0009311">
    <property type="term" value="P:oligosaccharide metabolic process"/>
    <property type="evidence" value="ECO:0007669"/>
    <property type="project" value="InterPro"/>
</dbReference>
<dbReference type="InterPro" id="IPR054491">
    <property type="entry name" value="MGH1-like_GH"/>
</dbReference>
<dbReference type="InterPro" id="IPR004888">
    <property type="entry name" value="Glycoside_hydrolase_63"/>
</dbReference>
<dbReference type="GO" id="GO:0004573">
    <property type="term" value="F:Glc3Man9GlcNAc2 oligosaccharide glucosidase activity"/>
    <property type="evidence" value="ECO:0007669"/>
    <property type="project" value="InterPro"/>
</dbReference>
<organism evidence="2">
    <name type="scientific">Roseihalotalea indica</name>
    <dbReference type="NCBI Taxonomy" id="2867963"/>
    <lineage>
        <taxon>Bacteria</taxon>
        <taxon>Pseudomonadati</taxon>
        <taxon>Bacteroidota</taxon>
        <taxon>Cytophagia</taxon>
        <taxon>Cytophagales</taxon>
        <taxon>Catalimonadaceae</taxon>
        <taxon>Roseihalotalea</taxon>
    </lineage>
</organism>
<evidence type="ECO:0000313" key="2">
    <source>
        <dbReference type="EMBL" id="WKN36755.1"/>
    </source>
</evidence>
<dbReference type="SUPFAM" id="SSF48208">
    <property type="entry name" value="Six-hairpin glycosidases"/>
    <property type="match status" value="1"/>
</dbReference>
<protein>
    <submittedName>
        <fullName evidence="2">Glucosidase</fullName>
    </submittedName>
</protein>
<dbReference type="Pfam" id="PF22422">
    <property type="entry name" value="MGH1-like_GH"/>
    <property type="match status" value="1"/>
</dbReference>